<organism evidence="4 5">
    <name type="scientific">Paenibacillus albus</name>
    <dbReference type="NCBI Taxonomy" id="2495582"/>
    <lineage>
        <taxon>Bacteria</taxon>
        <taxon>Bacillati</taxon>
        <taxon>Bacillota</taxon>
        <taxon>Bacilli</taxon>
        <taxon>Bacillales</taxon>
        <taxon>Paenibacillaceae</taxon>
        <taxon>Paenibacillus</taxon>
    </lineage>
</organism>
<feature type="domain" description="FecR protein" evidence="3">
    <location>
        <begin position="74"/>
        <end position="179"/>
    </location>
</feature>
<dbReference type="Gene3D" id="2.60.120.1440">
    <property type="match status" value="1"/>
</dbReference>
<keyword evidence="1" id="KW-0175">Coiled coil</keyword>
<evidence type="ECO:0000259" key="3">
    <source>
        <dbReference type="Pfam" id="PF04773"/>
    </source>
</evidence>
<feature type="compositionally biased region" description="Low complexity" evidence="2">
    <location>
        <begin position="427"/>
        <end position="438"/>
    </location>
</feature>
<dbReference type="RefSeq" id="WP_126017918.1">
    <property type="nucleotide sequence ID" value="NZ_CP034437.1"/>
</dbReference>
<reference evidence="5" key="1">
    <citation type="submission" date="2018-12" db="EMBL/GenBank/DDBJ databases">
        <title>Genome sequence of Peanibacillus sp.</title>
        <authorList>
            <person name="Subramani G."/>
            <person name="Srinivasan S."/>
            <person name="Kim M.K."/>
        </authorList>
    </citation>
    <scope>NUCLEOTIDE SEQUENCE [LARGE SCALE GENOMIC DNA]</scope>
    <source>
        <strain evidence="5">18JY67-1</strain>
    </source>
</reference>
<feature type="compositionally biased region" description="Basic and acidic residues" evidence="2">
    <location>
        <begin position="408"/>
        <end position="417"/>
    </location>
</feature>
<dbReference type="AlphaFoldDB" id="A0A3S9A946"/>
<dbReference type="PANTHER" id="PTHR38731">
    <property type="entry name" value="LIPL45-RELATED LIPOPROTEIN-RELATED"/>
    <property type="match status" value="1"/>
</dbReference>
<dbReference type="Proteomes" id="UP000272528">
    <property type="component" value="Chromosome"/>
</dbReference>
<dbReference type="PANTHER" id="PTHR38731:SF1">
    <property type="entry name" value="FECR PROTEIN DOMAIN-CONTAINING PROTEIN"/>
    <property type="match status" value="1"/>
</dbReference>
<dbReference type="InterPro" id="IPR006860">
    <property type="entry name" value="FecR"/>
</dbReference>
<evidence type="ECO:0000313" key="4">
    <source>
        <dbReference type="EMBL" id="AZN42221.1"/>
    </source>
</evidence>
<feature type="region of interest" description="Disordered" evidence="2">
    <location>
        <begin position="407"/>
        <end position="438"/>
    </location>
</feature>
<dbReference type="OrthoDB" id="2888245at2"/>
<dbReference type="Pfam" id="PF04773">
    <property type="entry name" value="FecR"/>
    <property type="match status" value="1"/>
</dbReference>
<feature type="coiled-coil region" evidence="1">
    <location>
        <begin position="332"/>
        <end position="399"/>
    </location>
</feature>
<accession>A0A3S9A946</accession>
<proteinExistence type="predicted"/>
<name>A0A3S9A946_9BACL</name>
<dbReference type="EMBL" id="CP034437">
    <property type="protein sequence ID" value="AZN42221.1"/>
    <property type="molecule type" value="Genomic_DNA"/>
</dbReference>
<gene>
    <name evidence="4" type="ORF">EJC50_22960</name>
</gene>
<keyword evidence="5" id="KW-1185">Reference proteome</keyword>
<dbReference type="KEGG" id="palb:EJC50_22960"/>
<protein>
    <recommendedName>
        <fullName evidence="3">FecR protein domain-containing protein</fullName>
    </recommendedName>
</protein>
<evidence type="ECO:0000256" key="2">
    <source>
        <dbReference type="SAM" id="MobiDB-lite"/>
    </source>
</evidence>
<evidence type="ECO:0000256" key="1">
    <source>
        <dbReference type="SAM" id="Coils"/>
    </source>
</evidence>
<sequence>MSFRRSMNSRSLLMLLCLLLIIGPGSLLAVVGHASAQVMRVAVVKELSGTVNVLKSGGAKPFKAFRNMSLNEGDQIATGKDGSVTLTLSSSAADKDEINISNGSQVTFSKMKDSGGTKTKMSVWAGSLWVKVKSVSNASDQFEIETPTSIMGVRGTHFFVKVNPVTGETNVFLAAGVVESMTNNNRSAAGSNSDLSKSVFLYPSQQLGESRNEDGLETSISIVDISAFVKEASPDVIEAILRDAAAIAEEQRQMIEKASQSMDSLANKDNFGGIIQSPEDLQRIKDNLSNLISIIAKEAIASNKVNQELIDQINKAAGNKLIDSKTPSELKLTDSEKKAQEQAKKFEEAQKQLAEKKAEELKKKQEALQEAIKKAQELKEKLDEANKKAQQLAQEKNNQTYYNQLTPEEQKRVDENRNTVGLPSIPATGGTSTGSGTAATKSTVSLQTTASGPISSGFIDLGVVFKGFTGSKKIMGYQIELEYDNQLAQFATGTFDSGEWLTNRRGAAGFIVEPESSINPVAGANSVDDYRIIEGTEHRSTLLYTVVKFSGSSVEINEETTLVRLPFLLGINPELPLEASTVPVTLKIKSITAVDENGNPVTVVKGSDLTVQVAKE</sequence>
<evidence type="ECO:0000313" key="5">
    <source>
        <dbReference type="Proteomes" id="UP000272528"/>
    </source>
</evidence>